<accession>A0A947D7P7</accession>
<evidence type="ECO:0000313" key="2">
    <source>
        <dbReference type="Proteomes" id="UP000766595"/>
    </source>
</evidence>
<name>A0A947D7P7_9HYPH</name>
<reference evidence="1 2" key="1">
    <citation type="submission" date="2021-06" db="EMBL/GenBank/DDBJ databases">
        <authorList>
            <person name="Grouzdev D.S."/>
            <person name="Koziaeva V."/>
        </authorList>
    </citation>
    <scope>NUCLEOTIDE SEQUENCE [LARGE SCALE GENOMIC DNA]</scope>
    <source>
        <strain evidence="1 2">22</strain>
    </source>
</reference>
<dbReference type="Proteomes" id="UP000766595">
    <property type="component" value="Unassembled WGS sequence"/>
</dbReference>
<dbReference type="RefSeq" id="WP_261971119.1">
    <property type="nucleotide sequence ID" value="NZ_JAHHZF010000014.1"/>
</dbReference>
<dbReference type="AlphaFoldDB" id="A0A947D7P7"/>
<gene>
    <name evidence="1" type="ORF">KL771_24365</name>
</gene>
<evidence type="ECO:0000313" key="1">
    <source>
        <dbReference type="EMBL" id="MBT9292618.1"/>
    </source>
</evidence>
<protein>
    <submittedName>
        <fullName evidence="1">Uncharacterized protein</fullName>
    </submittedName>
</protein>
<proteinExistence type="predicted"/>
<keyword evidence="2" id="KW-1185">Reference proteome</keyword>
<dbReference type="EMBL" id="JAHHZF010000014">
    <property type="protein sequence ID" value="MBT9292618.1"/>
    <property type="molecule type" value="Genomic_DNA"/>
</dbReference>
<organism evidence="1 2">
    <name type="scientific">Prosthecodimorpha staleyi</name>
    <dbReference type="NCBI Taxonomy" id="2840188"/>
    <lineage>
        <taxon>Bacteria</taxon>
        <taxon>Pseudomonadati</taxon>
        <taxon>Pseudomonadota</taxon>
        <taxon>Alphaproteobacteria</taxon>
        <taxon>Hyphomicrobiales</taxon>
        <taxon>Ancalomicrobiaceae</taxon>
        <taxon>Prosthecodimorpha</taxon>
    </lineage>
</organism>
<sequence length="558" mass="59155">MRFLLKLVAWLFGLAALAGLAFLAFASFVLRDLFKGWEAAPTAWSDEAEVPAAFAGPVPAAFGAPVAPKCPAGGFRPVRGPNPTGALFLTVFMPWYGIPALFSRDELLNAPRGTITVRALDPRDGAVAAAAQVAAIRDPDDRFLEQVPSGTAMTLPAGAYRFRVALGTQPMRWGEATATVVEGGQAEMTIPLDRIAPAIEPVPVEAMPPAASRIRLAWSNPAAPDGLAVMARVGARGGDPRKAEALGARREVSLEASARPGRHIASYLSCAPILRVARWVVEVGPSDARIDLPERIRGGDSLRLPVTGSFARPATWGMREAEGDRRNVASGFVDAGKTIDFVAPLSGGRFRLEINGDDAPLAETTLEVAPTAVRVIGPASARFREPVELGWASEVPAALRLEIRPFVPAGWPGFRPTDTVTTPGPTRALWRLPPGRSQLRLVHVGQADLPVAERVIEVTGGPDFVAPPRDVRPGTWLDLAVSLPAAEGDRIAIVRRGYTSLSDAPVATLAARARTARLQAPDETGDYDLVYVPVEALIKDSDPAMPIRVPLAVAPASP</sequence>
<comment type="caution">
    <text evidence="1">The sequence shown here is derived from an EMBL/GenBank/DDBJ whole genome shotgun (WGS) entry which is preliminary data.</text>
</comment>